<evidence type="ECO:0000256" key="3">
    <source>
        <dbReference type="ARBA" id="ARBA00022676"/>
    </source>
</evidence>
<feature type="domain" description="Phosphoribosyltransferase" evidence="7">
    <location>
        <begin position="59"/>
        <end position="161"/>
    </location>
</feature>
<keyword evidence="9" id="KW-1185">Reference proteome</keyword>
<dbReference type="UniPathway" id="UPA00070">
    <property type="reaction ID" value="UER00119"/>
</dbReference>
<evidence type="ECO:0000256" key="1">
    <source>
        <dbReference type="ARBA" id="ARBA00004889"/>
    </source>
</evidence>
<comment type="similarity">
    <text evidence="6">Belongs to the purine/pyrimidine phosphoribosyltransferase family. PyrE subfamily.</text>
</comment>
<dbReference type="CDD" id="cd06223">
    <property type="entry name" value="PRTases_typeI"/>
    <property type="match status" value="1"/>
</dbReference>
<name>A0A402A0F9_9CHLR</name>
<dbReference type="InterPro" id="IPR000836">
    <property type="entry name" value="PRTase_dom"/>
</dbReference>
<dbReference type="Pfam" id="PF00156">
    <property type="entry name" value="Pribosyltran"/>
    <property type="match status" value="1"/>
</dbReference>
<dbReference type="EC" id="2.4.2.10" evidence="2 6"/>
<sequence length="217" mass="23494">MNDPRIMQKFADVNAIVTESHFVYTSGRHSSVYVNKDALYVHPGVISALCQEMARPYEAEQIDVVVGPVLGGIVLSQWVAHHLNARRTSGETLAVFAEKGSDGVDKHFIFTRGYDAYLPGKNILIVEDILTTGGSAKQAIEAVRQQGGNVVGLTVLCNRGNVQPADVGNVPLHALIELPLQTYTEEECPFCAQGVPINTRLGKGKAFLARQKAAIQP</sequence>
<accession>A0A402A0F9</accession>
<proteinExistence type="inferred from homology"/>
<comment type="subunit">
    <text evidence="6">Homodimer.</text>
</comment>
<evidence type="ECO:0000256" key="2">
    <source>
        <dbReference type="ARBA" id="ARBA00011971"/>
    </source>
</evidence>
<dbReference type="InterPro" id="IPR029057">
    <property type="entry name" value="PRTase-like"/>
</dbReference>
<dbReference type="GO" id="GO:0044205">
    <property type="term" value="P:'de novo' UMP biosynthetic process"/>
    <property type="evidence" value="ECO:0007669"/>
    <property type="project" value="UniProtKB-UniRule"/>
</dbReference>
<feature type="binding site" evidence="6">
    <location>
        <position position="131"/>
    </location>
    <ligand>
        <name>orotate</name>
        <dbReference type="ChEBI" id="CHEBI:30839"/>
    </ligand>
</feature>
<comment type="function">
    <text evidence="6">Catalyzes the transfer of a ribosyl phosphate group from 5-phosphoribose 1-diphosphate to orotate, leading to the formation of orotidine monophosphate (OMP).</text>
</comment>
<gene>
    <name evidence="6 8" type="primary">pyrE</name>
    <name evidence="8" type="ORF">KTT_24960</name>
</gene>
<keyword evidence="3 6" id="KW-0328">Glycosyltransferase</keyword>
<dbReference type="PANTHER" id="PTHR19278:SF9">
    <property type="entry name" value="URIDINE 5'-MONOPHOSPHATE SYNTHASE"/>
    <property type="match status" value="1"/>
</dbReference>
<dbReference type="EMBL" id="BIFR01000001">
    <property type="protein sequence ID" value="GCE12637.1"/>
    <property type="molecule type" value="Genomic_DNA"/>
</dbReference>
<dbReference type="RefSeq" id="WP_126580238.1">
    <property type="nucleotide sequence ID" value="NZ_BIFR01000001.1"/>
</dbReference>
<dbReference type="PANTHER" id="PTHR19278">
    <property type="entry name" value="OROTATE PHOSPHORIBOSYLTRANSFERASE"/>
    <property type="match status" value="1"/>
</dbReference>
<keyword evidence="6" id="KW-0460">Magnesium</keyword>
<dbReference type="GO" id="GO:0019856">
    <property type="term" value="P:pyrimidine nucleobase biosynthetic process"/>
    <property type="evidence" value="ECO:0007669"/>
    <property type="project" value="TreeGrafter"/>
</dbReference>
<evidence type="ECO:0000256" key="5">
    <source>
        <dbReference type="ARBA" id="ARBA00022975"/>
    </source>
</evidence>
<feature type="binding site" description="in other chain" evidence="6">
    <location>
        <begin position="127"/>
        <end position="135"/>
    </location>
    <ligand>
        <name>5-phospho-alpha-D-ribose 1-diphosphate</name>
        <dbReference type="ChEBI" id="CHEBI:58017"/>
        <note>ligand shared between dimeric partners</note>
    </ligand>
</feature>
<dbReference type="SUPFAM" id="SSF53271">
    <property type="entry name" value="PRTase-like"/>
    <property type="match status" value="1"/>
</dbReference>
<evidence type="ECO:0000313" key="9">
    <source>
        <dbReference type="Proteomes" id="UP000287352"/>
    </source>
</evidence>
<organism evidence="8 9">
    <name type="scientific">Tengunoibacter tsumagoiensis</name>
    <dbReference type="NCBI Taxonomy" id="2014871"/>
    <lineage>
        <taxon>Bacteria</taxon>
        <taxon>Bacillati</taxon>
        <taxon>Chloroflexota</taxon>
        <taxon>Ktedonobacteria</taxon>
        <taxon>Ktedonobacterales</taxon>
        <taxon>Dictyobacteraceae</taxon>
        <taxon>Tengunoibacter</taxon>
    </lineage>
</organism>
<comment type="caution">
    <text evidence="8">The sequence shown here is derived from an EMBL/GenBank/DDBJ whole genome shotgun (WGS) entry which is preliminary data.</text>
</comment>
<evidence type="ECO:0000313" key="8">
    <source>
        <dbReference type="EMBL" id="GCE12637.1"/>
    </source>
</evidence>
<protein>
    <recommendedName>
        <fullName evidence="2 6">Orotate phosphoribosyltransferase</fullName>
        <shortName evidence="6">OPRT</shortName>
        <shortName evidence="6">OPRTase</shortName>
        <ecNumber evidence="2 6">2.4.2.10</ecNumber>
    </recommendedName>
</protein>
<keyword evidence="5 6" id="KW-0665">Pyrimidine biosynthesis</keyword>
<comment type="caution">
    <text evidence="6">Lacks conserved residue(s) required for the propagation of feature annotation.</text>
</comment>
<comment type="pathway">
    <text evidence="1 6">Pyrimidine metabolism; UMP biosynthesis via de novo pathway; UMP from orotate: step 1/2.</text>
</comment>
<dbReference type="HAMAP" id="MF_01208">
    <property type="entry name" value="PyrE"/>
    <property type="match status" value="1"/>
</dbReference>
<evidence type="ECO:0000256" key="4">
    <source>
        <dbReference type="ARBA" id="ARBA00022679"/>
    </source>
</evidence>
<evidence type="ECO:0000256" key="6">
    <source>
        <dbReference type="HAMAP-Rule" id="MF_01208"/>
    </source>
</evidence>
<comment type="cofactor">
    <cofactor evidence="6">
        <name>Mg(2+)</name>
        <dbReference type="ChEBI" id="CHEBI:18420"/>
    </cofactor>
</comment>
<keyword evidence="4 6" id="KW-0808">Transferase</keyword>
<comment type="catalytic activity">
    <reaction evidence="6">
        <text>orotidine 5'-phosphate + diphosphate = orotate + 5-phospho-alpha-D-ribose 1-diphosphate</text>
        <dbReference type="Rhea" id="RHEA:10380"/>
        <dbReference type="ChEBI" id="CHEBI:30839"/>
        <dbReference type="ChEBI" id="CHEBI:33019"/>
        <dbReference type="ChEBI" id="CHEBI:57538"/>
        <dbReference type="ChEBI" id="CHEBI:58017"/>
        <dbReference type="EC" id="2.4.2.10"/>
    </reaction>
</comment>
<feature type="binding site" evidence="6">
    <location>
        <position position="159"/>
    </location>
    <ligand>
        <name>orotate</name>
        <dbReference type="ChEBI" id="CHEBI:30839"/>
    </ligand>
</feature>
<dbReference type="GO" id="GO:0004588">
    <property type="term" value="F:orotate phosphoribosyltransferase activity"/>
    <property type="evidence" value="ECO:0007669"/>
    <property type="project" value="UniProtKB-UniRule"/>
</dbReference>
<dbReference type="OrthoDB" id="9783570at2"/>
<dbReference type="InterPro" id="IPR023031">
    <property type="entry name" value="OPRT"/>
</dbReference>
<dbReference type="GO" id="GO:0000287">
    <property type="term" value="F:magnesium ion binding"/>
    <property type="evidence" value="ECO:0007669"/>
    <property type="project" value="UniProtKB-UniRule"/>
</dbReference>
<dbReference type="AlphaFoldDB" id="A0A402A0F9"/>
<evidence type="ECO:0000259" key="7">
    <source>
        <dbReference type="Pfam" id="PF00156"/>
    </source>
</evidence>
<dbReference type="Gene3D" id="3.40.50.2020">
    <property type="match status" value="1"/>
</dbReference>
<dbReference type="Proteomes" id="UP000287352">
    <property type="component" value="Unassembled WGS sequence"/>
</dbReference>
<reference evidence="9" key="1">
    <citation type="submission" date="2018-12" db="EMBL/GenBank/DDBJ databases">
        <title>Tengunoibacter tsumagoiensis gen. nov., sp. nov., Dictyobacter kobayashii sp. nov., D. alpinus sp. nov., and D. joshuensis sp. nov. and description of Dictyobacteraceae fam. nov. within the order Ktedonobacterales isolated from Tengu-no-mugimeshi.</title>
        <authorList>
            <person name="Wang C.M."/>
            <person name="Zheng Y."/>
            <person name="Sakai Y."/>
            <person name="Toyoda A."/>
            <person name="Minakuchi Y."/>
            <person name="Abe K."/>
            <person name="Yokota A."/>
            <person name="Yabe S."/>
        </authorList>
    </citation>
    <scope>NUCLEOTIDE SEQUENCE [LARGE SCALE GENOMIC DNA]</scope>
    <source>
        <strain evidence="9">Uno3</strain>
    </source>
</reference>
<feature type="binding site" description="in other chain" evidence="6">
    <location>
        <position position="99"/>
    </location>
    <ligand>
        <name>5-phospho-alpha-D-ribose 1-diphosphate</name>
        <dbReference type="ChEBI" id="CHEBI:58017"/>
        <note>ligand shared between dimeric partners</note>
    </ligand>
</feature>